<keyword evidence="1" id="KW-0812">Transmembrane</keyword>
<dbReference type="Pfam" id="PF11167">
    <property type="entry name" value="DUF2953"/>
    <property type="match status" value="1"/>
</dbReference>
<organism evidence="2 3">
    <name type="scientific">Litchfieldia salsa</name>
    <dbReference type="NCBI Taxonomy" id="930152"/>
    <lineage>
        <taxon>Bacteria</taxon>
        <taxon>Bacillati</taxon>
        <taxon>Bacillota</taxon>
        <taxon>Bacilli</taxon>
        <taxon>Bacillales</taxon>
        <taxon>Bacillaceae</taxon>
        <taxon>Litchfieldia</taxon>
    </lineage>
</organism>
<dbReference type="AlphaFoldDB" id="A0A1H0P5G4"/>
<keyword evidence="1" id="KW-1133">Transmembrane helix</keyword>
<keyword evidence="1" id="KW-0472">Membrane</keyword>
<reference evidence="3" key="1">
    <citation type="submission" date="2016-10" db="EMBL/GenBank/DDBJ databases">
        <authorList>
            <person name="Varghese N."/>
            <person name="Submissions S."/>
        </authorList>
    </citation>
    <scope>NUCLEOTIDE SEQUENCE [LARGE SCALE GENOMIC DNA]</scope>
    <source>
        <strain evidence="3">IBRC-M10078</strain>
    </source>
</reference>
<evidence type="ECO:0000256" key="1">
    <source>
        <dbReference type="SAM" id="Phobius"/>
    </source>
</evidence>
<evidence type="ECO:0008006" key="4">
    <source>
        <dbReference type="Google" id="ProtNLM"/>
    </source>
</evidence>
<protein>
    <recommendedName>
        <fullName evidence="4">DUF2953 domain-containing protein</fullName>
    </recommendedName>
</protein>
<evidence type="ECO:0000313" key="2">
    <source>
        <dbReference type="EMBL" id="SDO99936.1"/>
    </source>
</evidence>
<dbReference type="EMBL" id="FNJU01000001">
    <property type="protein sequence ID" value="SDO99936.1"/>
    <property type="molecule type" value="Genomic_DNA"/>
</dbReference>
<gene>
    <name evidence="2" type="ORF">SAMN05216565_101155</name>
</gene>
<dbReference type="STRING" id="930152.SAMN05216565_101155"/>
<evidence type="ECO:0000313" key="3">
    <source>
        <dbReference type="Proteomes" id="UP000199159"/>
    </source>
</evidence>
<dbReference type="RefSeq" id="WP_090849205.1">
    <property type="nucleotide sequence ID" value="NZ_FNJU01000001.1"/>
</dbReference>
<dbReference type="Proteomes" id="UP000199159">
    <property type="component" value="Unassembled WGS sequence"/>
</dbReference>
<proteinExistence type="predicted"/>
<feature type="transmembrane region" description="Helical" evidence="1">
    <location>
        <begin position="6"/>
        <end position="29"/>
    </location>
</feature>
<dbReference type="InterPro" id="IPR021338">
    <property type="entry name" value="DUF2953"/>
</dbReference>
<dbReference type="OrthoDB" id="1683589at2"/>
<sequence>MKWVFIIFLVIIAILFLIIISKLTVLIQINHSPKSQDVRIKLSTWLGLIRYTIHIPLMKLDDDSASVVVKHEEKSNLKKENAKNKSEKFSPDEIIRAIKDSEKIIEHVANLHRIIKKFFKKVTISKLEWHSVFGIGDAAHTGIFVGLGWSVKGCLLGVISQYMRLKGQPHITITPLFQQLNSETKFECMFHFRVGNAMLAGIRLVKYWKGGLPKFKTKPLSMLSGSNSKNQ</sequence>
<keyword evidence="3" id="KW-1185">Reference proteome</keyword>
<accession>A0A1H0P5G4</accession>
<name>A0A1H0P5G4_9BACI</name>